<dbReference type="InterPro" id="IPR011990">
    <property type="entry name" value="TPR-like_helical_dom_sf"/>
</dbReference>
<reference evidence="2" key="1">
    <citation type="submission" date="2019-07" db="EMBL/GenBank/DDBJ databases">
        <authorList>
            <person name="De-Chao Zhang Q."/>
        </authorList>
    </citation>
    <scope>NUCLEOTIDE SEQUENCE</scope>
    <source>
        <strain evidence="2">TP-CH-4</strain>
    </source>
</reference>
<gene>
    <name evidence="2" type="ORF">FK220_019015</name>
</gene>
<dbReference type="RefSeq" id="WP_152575948.1">
    <property type="nucleotide sequence ID" value="NZ_VIKU02000008.1"/>
</dbReference>
<dbReference type="Proteomes" id="UP000707206">
    <property type="component" value="Unassembled WGS sequence"/>
</dbReference>
<dbReference type="AlphaFoldDB" id="A0A967B1M1"/>
<keyword evidence="3" id="KW-1185">Reference proteome</keyword>
<evidence type="ECO:0000313" key="3">
    <source>
        <dbReference type="Proteomes" id="UP000707206"/>
    </source>
</evidence>
<dbReference type="EMBL" id="VIKU02000008">
    <property type="protein sequence ID" value="NHF61452.1"/>
    <property type="molecule type" value="Genomic_DNA"/>
</dbReference>
<accession>A0A967B1M1</accession>
<evidence type="ECO:0000256" key="1">
    <source>
        <dbReference type="SAM" id="Phobius"/>
    </source>
</evidence>
<comment type="caution">
    <text evidence="2">The sequence shown here is derived from an EMBL/GenBank/DDBJ whole genome shotgun (WGS) entry which is preliminary data.</text>
</comment>
<reference evidence="2" key="2">
    <citation type="submission" date="2020-03" db="EMBL/GenBank/DDBJ databases">
        <title>Flavobacteriaceae bacterium strain TP-CH-4, a member of the family Flavobacteriaceae isolated from a deep-sea seamount.</title>
        <authorList>
            <person name="Zhang D.-C."/>
        </authorList>
    </citation>
    <scope>NUCLEOTIDE SEQUENCE</scope>
    <source>
        <strain evidence="2">TP-CH-4</strain>
    </source>
</reference>
<keyword evidence="1" id="KW-0472">Membrane</keyword>
<dbReference type="Gene3D" id="1.25.40.10">
    <property type="entry name" value="Tetratricopeptide repeat domain"/>
    <property type="match status" value="1"/>
</dbReference>
<sequence length="244" mass="27951">MDKETLIYRYFANELDKEGEAVLNQLLDSDTEFRKRFEFEKSLKKVIRHKKGEDLKAKLNSFEVDIAKKSPSSKPKGGFRNWSIAASIALLIGLGWVGFNTFLGTSSDALYEEHFRAYPNTVYTITRGDTDDSLERKAFVAYESGDYESAIDYLEELKGEENKAYIAFYMAQSHLNLGNTEAALALFQQIMDSEKEFEAEAHWYTALAHLKNGDKENATRYLQKLTAGFDYNRERAEALLQKID</sequence>
<keyword evidence="1" id="KW-0812">Transmembrane</keyword>
<keyword evidence="1" id="KW-1133">Transmembrane helix</keyword>
<name>A0A967B1M1_9FLAO</name>
<feature type="transmembrane region" description="Helical" evidence="1">
    <location>
        <begin position="79"/>
        <end position="99"/>
    </location>
</feature>
<dbReference type="Pfam" id="PF13432">
    <property type="entry name" value="TPR_16"/>
    <property type="match status" value="1"/>
</dbReference>
<protein>
    <submittedName>
        <fullName evidence="2">Tetratricopeptide repeat protein</fullName>
    </submittedName>
</protein>
<dbReference type="SUPFAM" id="SSF48452">
    <property type="entry name" value="TPR-like"/>
    <property type="match status" value="1"/>
</dbReference>
<evidence type="ECO:0000313" key="2">
    <source>
        <dbReference type="EMBL" id="NHF61452.1"/>
    </source>
</evidence>
<organism evidence="2 3">
    <name type="scientific">Pelagihabitans pacificus</name>
    <dbReference type="NCBI Taxonomy" id="2696054"/>
    <lineage>
        <taxon>Bacteria</taxon>
        <taxon>Pseudomonadati</taxon>
        <taxon>Bacteroidota</taxon>
        <taxon>Flavobacteriia</taxon>
        <taxon>Flavobacteriales</taxon>
        <taxon>Flavobacteriaceae</taxon>
        <taxon>Pelagihabitans</taxon>
    </lineage>
</organism>
<proteinExistence type="predicted"/>